<evidence type="ECO:0000313" key="1">
    <source>
        <dbReference type="EMBL" id="EUB59952.1"/>
    </source>
</evidence>
<keyword evidence="2" id="KW-1185">Reference proteome</keyword>
<dbReference type="RefSeq" id="XP_024351148.1">
    <property type="nucleotide sequence ID" value="XM_024494362.1"/>
</dbReference>
<dbReference type="AlphaFoldDB" id="W6UNU1"/>
<evidence type="ECO:0000313" key="2">
    <source>
        <dbReference type="Proteomes" id="UP000019149"/>
    </source>
</evidence>
<dbReference type="CTD" id="36340828"/>
<protein>
    <submittedName>
        <fullName evidence="1">Uncharacterized protein</fullName>
    </submittedName>
</protein>
<dbReference type="KEGG" id="egl:EGR_05113"/>
<accession>W6UNU1</accession>
<organism evidence="1 2">
    <name type="scientific">Echinococcus granulosus</name>
    <name type="common">Hydatid tapeworm</name>
    <dbReference type="NCBI Taxonomy" id="6210"/>
    <lineage>
        <taxon>Eukaryota</taxon>
        <taxon>Metazoa</taxon>
        <taxon>Spiralia</taxon>
        <taxon>Lophotrochozoa</taxon>
        <taxon>Platyhelminthes</taxon>
        <taxon>Cestoda</taxon>
        <taxon>Eucestoda</taxon>
        <taxon>Cyclophyllidea</taxon>
        <taxon>Taeniidae</taxon>
        <taxon>Echinococcus</taxon>
        <taxon>Echinococcus granulosus group</taxon>
    </lineage>
</organism>
<comment type="caution">
    <text evidence="1">The sequence shown here is derived from an EMBL/GenBank/DDBJ whole genome shotgun (WGS) entry which is preliminary data.</text>
</comment>
<name>W6UNU1_ECHGR</name>
<dbReference type="GeneID" id="36340828"/>
<reference evidence="1 2" key="1">
    <citation type="journal article" date="2013" name="Nat. Genet.">
        <title>The genome of the hydatid tapeworm Echinococcus granulosus.</title>
        <authorList>
            <person name="Zheng H."/>
            <person name="Zhang W."/>
            <person name="Zhang L."/>
            <person name="Zhang Z."/>
            <person name="Li J."/>
            <person name="Lu G."/>
            <person name="Zhu Y."/>
            <person name="Wang Y."/>
            <person name="Huang Y."/>
            <person name="Liu J."/>
            <person name="Kang H."/>
            <person name="Chen J."/>
            <person name="Wang L."/>
            <person name="Chen A."/>
            <person name="Yu S."/>
            <person name="Gao Z."/>
            <person name="Jin L."/>
            <person name="Gu W."/>
            <person name="Wang Z."/>
            <person name="Zhao L."/>
            <person name="Shi B."/>
            <person name="Wen H."/>
            <person name="Lin R."/>
            <person name="Jones M.K."/>
            <person name="Brejova B."/>
            <person name="Vinar T."/>
            <person name="Zhao G."/>
            <person name="McManus D.P."/>
            <person name="Chen Z."/>
            <person name="Zhou Y."/>
            <person name="Wang S."/>
        </authorList>
    </citation>
    <scope>NUCLEOTIDE SEQUENCE [LARGE SCALE GENOMIC DNA]</scope>
</reference>
<dbReference type="EMBL" id="APAU02000036">
    <property type="protein sequence ID" value="EUB59952.1"/>
    <property type="molecule type" value="Genomic_DNA"/>
</dbReference>
<sequence>MANGACCYSKILTAFIDDKKYGKCLKLTSRKQLLHPSSALVLIFFKKTQSSNLQPFIHSFKFFSKFSDIPVTLFCNFHSKNCGFIITIEQATKGGFLSQLLFRPSNLFPLGQIKFLRFFFKSLPTEKNKSKTPFLAIRSRGFCRILLQSTIKAGIHRFMKLGAQKGFFWLQRFFRESSNKLIDLLCASVANLSINLTLFKTRVVRYLFQMGNLNAKCQNK</sequence>
<gene>
    <name evidence="1" type="ORF">EGR_05113</name>
</gene>
<dbReference type="Proteomes" id="UP000019149">
    <property type="component" value="Unassembled WGS sequence"/>
</dbReference>
<proteinExistence type="predicted"/>